<dbReference type="InterPro" id="IPR019775">
    <property type="entry name" value="WD40_repeat_CS"/>
</dbReference>
<feature type="repeat" description="WD" evidence="3">
    <location>
        <begin position="515"/>
        <end position="548"/>
    </location>
</feature>
<dbReference type="SUPFAM" id="SSF50998">
    <property type="entry name" value="Quinoprotein alcohol dehydrogenase-like"/>
    <property type="match status" value="1"/>
</dbReference>
<dbReference type="InterPro" id="IPR001632">
    <property type="entry name" value="WD40_G-protein_beta-like"/>
</dbReference>
<dbReference type="PANTHER" id="PTHR22847:SF637">
    <property type="entry name" value="WD REPEAT DOMAIN 5B"/>
    <property type="match status" value="1"/>
</dbReference>
<dbReference type="PROSITE" id="PS50082">
    <property type="entry name" value="WD_REPEATS_2"/>
    <property type="match status" value="11"/>
</dbReference>
<feature type="repeat" description="WD" evidence="3">
    <location>
        <begin position="122"/>
        <end position="164"/>
    </location>
</feature>
<feature type="repeat" description="WD" evidence="3">
    <location>
        <begin position="219"/>
        <end position="260"/>
    </location>
</feature>
<dbReference type="AlphaFoldDB" id="A0A0C9SVU1"/>
<dbReference type="HOGENOM" id="CLU_000288_57_32_1"/>
<keyword evidence="5" id="KW-1185">Reference proteome</keyword>
<proteinExistence type="predicted"/>
<feature type="non-terminal residue" evidence="4">
    <location>
        <position position="1"/>
    </location>
</feature>
<dbReference type="GO" id="GO:0005634">
    <property type="term" value="C:nucleus"/>
    <property type="evidence" value="ECO:0007669"/>
    <property type="project" value="TreeGrafter"/>
</dbReference>
<dbReference type="GO" id="GO:1990234">
    <property type="term" value="C:transferase complex"/>
    <property type="evidence" value="ECO:0007669"/>
    <property type="project" value="UniProtKB-ARBA"/>
</dbReference>
<protein>
    <submittedName>
        <fullName evidence="4">Unplaced genomic scaffold PAXINscaffold_29, whole genome shotgun sequence</fullName>
    </submittedName>
</protein>
<evidence type="ECO:0000313" key="5">
    <source>
        <dbReference type="Proteomes" id="UP000053647"/>
    </source>
</evidence>
<feature type="repeat" description="WD" evidence="3">
    <location>
        <begin position="1"/>
        <end position="35"/>
    </location>
</feature>
<dbReference type="PRINTS" id="PR00320">
    <property type="entry name" value="GPROTEINBRPT"/>
</dbReference>
<dbReference type="SUPFAM" id="SSF50978">
    <property type="entry name" value="WD40 repeat-like"/>
    <property type="match status" value="1"/>
</dbReference>
<feature type="repeat" description="WD" evidence="3">
    <location>
        <begin position="390"/>
        <end position="431"/>
    </location>
</feature>
<dbReference type="Pfam" id="PF00400">
    <property type="entry name" value="WD40"/>
    <property type="match status" value="12"/>
</dbReference>
<dbReference type="EMBL" id="KN819351">
    <property type="protein sequence ID" value="KIJ13554.1"/>
    <property type="molecule type" value="Genomic_DNA"/>
</dbReference>
<dbReference type="CDD" id="cd00200">
    <property type="entry name" value="WD40"/>
    <property type="match status" value="2"/>
</dbReference>
<dbReference type="PROSITE" id="PS00678">
    <property type="entry name" value="WD_REPEATS_1"/>
    <property type="match status" value="6"/>
</dbReference>
<dbReference type="InterPro" id="IPR001680">
    <property type="entry name" value="WD40_rpt"/>
</dbReference>
<dbReference type="InterPro" id="IPR036322">
    <property type="entry name" value="WD40_repeat_dom_sf"/>
</dbReference>
<evidence type="ECO:0000256" key="2">
    <source>
        <dbReference type="ARBA" id="ARBA00022737"/>
    </source>
</evidence>
<dbReference type="InterPro" id="IPR015943">
    <property type="entry name" value="WD40/YVTN_repeat-like_dom_sf"/>
</dbReference>
<dbReference type="SUPFAM" id="SSF82171">
    <property type="entry name" value="DPP6 N-terminal domain-like"/>
    <property type="match status" value="1"/>
</dbReference>
<reference evidence="4 5" key="1">
    <citation type="submission" date="2014-06" db="EMBL/GenBank/DDBJ databases">
        <authorList>
            <consortium name="DOE Joint Genome Institute"/>
            <person name="Kuo A."/>
            <person name="Kohler A."/>
            <person name="Nagy L.G."/>
            <person name="Floudas D."/>
            <person name="Copeland A."/>
            <person name="Barry K.W."/>
            <person name="Cichocki N."/>
            <person name="Veneault-Fourrey C."/>
            <person name="LaButti K."/>
            <person name="Lindquist E.A."/>
            <person name="Lipzen A."/>
            <person name="Lundell T."/>
            <person name="Morin E."/>
            <person name="Murat C."/>
            <person name="Sun H."/>
            <person name="Tunlid A."/>
            <person name="Henrissat B."/>
            <person name="Grigoriev I.V."/>
            <person name="Hibbett D.S."/>
            <person name="Martin F."/>
            <person name="Nordberg H.P."/>
            <person name="Cantor M.N."/>
            <person name="Hua S.X."/>
        </authorList>
    </citation>
    <scope>NUCLEOTIDE SEQUENCE [LARGE SCALE GENOMIC DNA]</scope>
    <source>
        <strain evidence="4 5">ATCC 200175</strain>
    </source>
</reference>
<dbReference type="Proteomes" id="UP000053647">
    <property type="component" value="Unassembled WGS sequence"/>
</dbReference>
<dbReference type="PROSITE" id="PS50294">
    <property type="entry name" value="WD_REPEATS_REGION"/>
    <property type="match status" value="10"/>
</dbReference>
<dbReference type="SMART" id="SM00320">
    <property type="entry name" value="WD40"/>
    <property type="match status" value="13"/>
</dbReference>
<evidence type="ECO:0000313" key="4">
    <source>
        <dbReference type="EMBL" id="KIJ13554.1"/>
    </source>
</evidence>
<reference evidence="5" key="2">
    <citation type="submission" date="2015-01" db="EMBL/GenBank/DDBJ databases">
        <title>Evolutionary Origins and Diversification of the Mycorrhizal Mutualists.</title>
        <authorList>
            <consortium name="DOE Joint Genome Institute"/>
            <consortium name="Mycorrhizal Genomics Consortium"/>
            <person name="Kohler A."/>
            <person name="Kuo A."/>
            <person name="Nagy L.G."/>
            <person name="Floudas D."/>
            <person name="Copeland A."/>
            <person name="Barry K.W."/>
            <person name="Cichocki N."/>
            <person name="Veneault-Fourrey C."/>
            <person name="LaButti K."/>
            <person name="Lindquist E.A."/>
            <person name="Lipzen A."/>
            <person name="Lundell T."/>
            <person name="Morin E."/>
            <person name="Murat C."/>
            <person name="Riley R."/>
            <person name="Ohm R."/>
            <person name="Sun H."/>
            <person name="Tunlid A."/>
            <person name="Henrissat B."/>
            <person name="Grigoriev I.V."/>
            <person name="Hibbett D.S."/>
            <person name="Martin F."/>
        </authorList>
    </citation>
    <scope>NUCLEOTIDE SEQUENCE [LARGE SCALE GENOMIC DNA]</scope>
    <source>
        <strain evidence="5">ATCC 200175</strain>
    </source>
</reference>
<dbReference type="Gene3D" id="2.130.10.10">
    <property type="entry name" value="YVTN repeat-like/Quinoprotein amine dehydrogenase"/>
    <property type="match status" value="5"/>
</dbReference>
<feature type="repeat" description="WD" evidence="3">
    <location>
        <begin position="348"/>
        <end position="389"/>
    </location>
</feature>
<sequence length="578" mass="63579">IYSLSLSADGTKLASASFNNTVRFWDAHSGDPIDQPLQHDDGVYAVTFSPSGEFVASGGIDDKVSIWRSVDLTPKPLTTLSGHENHIWRIAYLAGGTRIVTCAFDKTVRLWDVENGEQEGTSMEHEDRLFGLAITRDGKRILSGGDSDRIIKVWDTETHELIEEWGNHTSWIYCIVIGVLSVCFSPDGEKLACAVGNTSEPGVIHVYDVESGKLVLGPMEGHRNVVYCVLWSLDGSRLFSASYDETIRCWNSDAGKSIGDPWKGHTGPVYSLSLSPDGTKLASASYDNTVRFWDAYSGYPIEQPLQHDDGVYAVTFSPSGEFVASGGLDDKVSIWRSVDLTAKPLTTISGHEDTIWGIAYLPGGTRIATCSGDKTVRIWDVENGEQEGTSMEHEDRLFGLAVTRDGKRVLSGGNDKRIRVWDVETHELMEEWGRHTEPVNCVLWSLDGTQLFSADHTIRCWNSDTGESVGEPWKGHTDSVTSFSLSPDGTKLASASWDLTVRFWDARSGDPIDQPLQHDEAVHAVTFSPSGEFVASGGSDNKVSIWRVPWWDDSQKQVTTAFAYLPTPFLTVFIPAGT</sequence>
<feature type="repeat" description="WD" evidence="3">
    <location>
        <begin position="473"/>
        <end position="514"/>
    </location>
</feature>
<name>A0A0C9SVU1_PAXIN</name>
<feature type="repeat" description="WD" evidence="3">
    <location>
        <begin position="36"/>
        <end position="67"/>
    </location>
</feature>
<dbReference type="PANTHER" id="PTHR22847">
    <property type="entry name" value="WD40 REPEAT PROTEIN"/>
    <property type="match status" value="1"/>
</dbReference>
<evidence type="ECO:0000256" key="1">
    <source>
        <dbReference type="ARBA" id="ARBA00022574"/>
    </source>
</evidence>
<keyword evidence="2" id="KW-0677">Repeat</keyword>
<feature type="repeat" description="WD" evidence="3">
    <location>
        <begin position="262"/>
        <end position="303"/>
    </location>
</feature>
<feature type="repeat" description="WD" evidence="3">
    <location>
        <begin position="80"/>
        <end position="121"/>
    </location>
</feature>
<keyword evidence="1 3" id="KW-0853">WD repeat</keyword>
<dbReference type="InterPro" id="IPR011047">
    <property type="entry name" value="Quinoprotein_ADH-like_sf"/>
</dbReference>
<dbReference type="OrthoDB" id="538223at2759"/>
<accession>A0A0C9SVU1</accession>
<gene>
    <name evidence="4" type="ORF">PAXINDRAFT_80977</name>
</gene>
<dbReference type="InterPro" id="IPR020472">
    <property type="entry name" value="WD40_PAC1"/>
</dbReference>
<organism evidence="4 5">
    <name type="scientific">Paxillus involutus ATCC 200175</name>
    <dbReference type="NCBI Taxonomy" id="664439"/>
    <lineage>
        <taxon>Eukaryota</taxon>
        <taxon>Fungi</taxon>
        <taxon>Dikarya</taxon>
        <taxon>Basidiomycota</taxon>
        <taxon>Agaricomycotina</taxon>
        <taxon>Agaricomycetes</taxon>
        <taxon>Agaricomycetidae</taxon>
        <taxon>Boletales</taxon>
        <taxon>Paxilineae</taxon>
        <taxon>Paxillaceae</taxon>
        <taxon>Paxillus</taxon>
    </lineage>
</organism>
<feature type="repeat" description="WD" evidence="3">
    <location>
        <begin position="304"/>
        <end position="335"/>
    </location>
</feature>
<evidence type="ECO:0000256" key="3">
    <source>
        <dbReference type="PROSITE-ProRule" id="PRU00221"/>
    </source>
</evidence>
<dbReference type="PRINTS" id="PR00319">
    <property type="entry name" value="GPROTEINB"/>
</dbReference>